<protein>
    <submittedName>
        <fullName evidence="1">Putative lambda recombination protein</fullName>
    </submittedName>
</protein>
<proteinExistence type="predicted"/>
<accession>A0A6M3K464</accession>
<reference evidence="1" key="1">
    <citation type="submission" date="2020-03" db="EMBL/GenBank/DDBJ databases">
        <title>The deep terrestrial virosphere.</title>
        <authorList>
            <person name="Holmfeldt K."/>
            <person name="Nilsson E."/>
            <person name="Simone D."/>
            <person name="Lopez-Fernandez M."/>
            <person name="Wu X."/>
            <person name="de Brujin I."/>
            <person name="Lundin D."/>
            <person name="Andersson A."/>
            <person name="Bertilsson S."/>
            <person name="Dopson M."/>
        </authorList>
    </citation>
    <scope>NUCLEOTIDE SEQUENCE</scope>
    <source>
        <strain evidence="1">MM415A01399</strain>
    </source>
</reference>
<sequence length="171" mass="19346">MPVNLDKINETKLNAAAKLLLDQLPDNCGELVYDIQKDYQLPLWHLLCGILLSMHQEGRLSAFTVDPSWKEGFRQESLQCQQCNKIFKPVNIGQLFCSNDCGEQHELTKRILQGQAATKERAKHDKEILENARKLIPDFKTPEPELISDITADLNTKPSDWGEASTLLSEA</sequence>
<dbReference type="EMBL" id="MT142253">
    <property type="protein sequence ID" value="QJA76939.1"/>
    <property type="molecule type" value="Genomic_DNA"/>
</dbReference>
<organism evidence="1">
    <name type="scientific">viral metagenome</name>
    <dbReference type="NCBI Taxonomy" id="1070528"/>
    <lineage>
        <taxon>unclassified sequences</taxon>
        <taxon>metagenomes</taxon>
        <taxon>organismal metagenomes</taxon>
    </lineage>
</organism>
<dbReference type="AlphaFoldDB" id="A0A6M3K464"/>
<evidence type="ECO:0000313" key="1">
    <source>
        <dbReference type="EMBL" id="QJA76939.1"/>
    </source>
</evidence>
<gene>
    <name evidence="1" type="ORF">MM415A01399_0017</name>
</gene>
<name>A0A6M3K464_9ZZZZ</name>